<dbReference type="Pfam" id="PF00990">
    <property type="entry name" value="GGDEF"/>
    <property type="match status" value="1"/>
</dbReference>
<organism evidence="5 6">
    <name type="scientific">Kangiella taiwanensis</name>
    <dbReference type="NCBI Taxonomy" id="1079179"/>
    <lineage>
        <taxon>Bacteria</taxon>
        <taxon>Pseudomonadati</taxon>
        <taxon>Pseudomonadota</taxon>
        <taxon>Gammaproteobacteria</taxon>
        <taxon>Kangiellales</taxon>
        <taxon>Kangiellaceae</taxon>
        <taxon>Kangiella</taxon>
    </lineage>
</organism>
<dbReference type="InterPro" id="IPR029787">
    <property type="entry name" value="Nucleotide_cyclase"/>
</dbReference>
<dbReference type="RefSeq" id="WP_223579266.1">
    <property type="nucleotide sequence ID" value="NZ_BAABFU010000003.1"/>
</dbReference>
<evidence type="ECO:0000256" key="3">
    <source>
        <dbReference type="SAM" id="Phobius"/>
    </source>
</evidence>
<dbReference type="InterPro" id="IPR000160">
    <property type="entry name" value="GGDEF_dom"/>
</dbReference>
<comment type="caution">
    <text evidence="5">The sequence shown here is derived from an EMBL/GenBank/DDBJ whole genome shotgun (WGS) entry which is preliminary data.</text>
</comment>
<name>A0ABP8I7K6_9GAMM</name>
<dbReference type="SUPFAM" id="SSF55073">
    <property type="entry name" value="Nucleotide cyclase"/>
    <property type="match status" value="1"/>
</dbReference>
<feature type="transmembrane region" description="Helical" evidence="3">
    <location>
        <begin position="354"/>
        <end position="377"/>
    </location>
</feature>
<feature type="transmembrane region" description="Helical" evidence="3">
    <location>
        <begin position="203"/>
        <end position="225"/>
    </location>
</feature>
<evidence type="ECO:0000256" key="1">
    <source>
        <dbReference type="ARBA" id="ARBA00012528"/>
    </source>
</evidence>
<dbReference type="EMBL" id="BAABFU010000003">
    <property type="protein sequence ID" value="GAA4353012.1"/>
    <property type="molecule type" value="Genomic_DNA"/>
</dbReference>
<dbReference type="PROSITE" id="PS50887">
    <property type="entry name" value="GGDEF"/>
    <property type="match status" value="1"/>
</dbReference>
<dbReference type="SMART" id="SM00267">
    <property type="entry name" value="GGDEF"/>
    <property type="match status" value="1"/>
</dbReference>
<dbReference type="EC" id="2.7.7.65" evidence="1"/>
<proteinExistence type="predicted"/>
<sequence length="719" mass="83427">MIGRLHYATIAISILLVAILLAASKIVTQANLVPIKTDLSFYDLKDPEQIKNLNRIHNVDIFLTKKTQLKQTHKLYRIPNTIKQITNPLLVITPGLLEETRLYQLERGNLQLLSKSTRYDFNSAPEFMAFQHSYNLQNITSKELYLYVEHYRETSPVVEIWEYETFNRLDNQYNQLYTAIFFGILLLILVNVFFYLIIKRREYLLYIFYNSTFLVFLMGSTGYIYQFPALSFLANNKNTQFVFLCLSMYGLYSFTQAFLSTKKLAPVEHQCLTVFRGAMLLYFITGFIFFPIPQIIVNMTNLTLVLAFPLYVWLVVKLLRRSNRQAFFFSLAFALLILAGVCRILTTFDILPMNFIFSQGFAIASLLEATIFTLGLADRVLQLKTQRDTAQKEYLERSQAYELQKNFSTLLNNITQKLHTSKSQEYETIVVSTFLKDLRKRIKFVSAAAIYQMDDKIHIYTATSQERQKYSQVIRDNSLQIKRLCDLKAPKRLEADIIYEDMFVIPVTMRRHEWSCLILEVDDDFKPTESMLDFLQHYATELTRCLLNIESLRLIKTKAETDDLTRLLNRGAIVERLELNLVRAQRNNDDLSIAFLDVDDFKNVNDTFGHETGDRCLKNLANLLLEELPNNSLIGRYGGDEFLIILPKIGKFEAKRYLKIVSEKIIPMIVENQTCRYTISVGVSSLKSDTKDSLQLIREADKALYVSKNQGKNQINLAK</sequence>
<dbReference type="Proteomes" id="UP001501294">
    <property type="component" value="Unassembled WGS sequence"/>
</dbReference>
<dbReference type="CDD" id="cd01949">
    <property type="entry name" value="GGDEF"/>
    <property type="match status" value="1"/>
</dbReference>
<feature type="transmembrane region" description="Helical" evidence="3">
    <location>
        <begin position="176"/>
        <end position="196"/>
    </location>
</feature>
<reference evidence="6" key="1">
    <citation type="journal article" date="2019" name="Int. J. Syst. Evol. Microbiol.">
        <title>The Global Catalogue of Microorganisms (GCM) 10K type strain sequencing project: providing services to taxonomists for standard genome sequencing and annotation.</title>
        <authorList>
            <consortium name="The Broad Institute Genomics Platform"/>
            <consortium name="The Broad Institute Genome Sequencing Center for Infectious Disease"/>
            <person name="Wu L."/>
            <person name="Ma J."/>
        </authorList>
    </citation>
    <scope>NUCLEOTIDE SEQUENCE [LARGE SCALE GENOMIC DNA]</scope>
    <source>
        <strain evidence="6">JCM 17727</strain>
    </source>
</reference>
<dbReference type="InterPro" id="IPR050469">
    <property type="entry name" value="Diguanylate_Cyclase"/>
</dbReference>
<feature type="transmembrane region" description="Helical" evidence="3">
    <location>
        <begin position="295"/>
        <end position="314"/>
    </location>
</feature>
<keyword evidence="3" id="KW-0472">Membrane</keyword>
<evidence type="ECO:0000256" key="2">
    <source>
        <dbReference type="ARBA" id="ARBA00034247"/>
    </source>
</evidence>
<keyword evidence="3" id="KW-0812">Transmembrane</keyword>
<protein>
    <recommendedName>
        <fullName evidence="1">diguanylate cyclase</fullName>
        <ecNumber evidence="1">2.7.7.65</ecNumber>
    </recommendedName>
</protein>
<dbReference type="InterPro" id="IPR043128">
    <property type="entry name" value="Rev_trsase/Diguanyl_cyclase"/>
</dbReference>
<feature type="transmembrane region" description="Helical" evidence="3">
    <location>
        <begin position="326"/>
        <end position="348"/>
    </location>
</feature>
<dbReference type="PANTHER" id="PTHR45138:SF9">
    <property type="entry name" value="DIGUANYLATE CYCLASE DGCM-RELATED"/>
    <property type="match status" value="1"/>
</dbReference>
<feature type="transmembrane region" description="Helical" evidence="3">
    <location>
        <begin position="271"/>
        <end position="289"/>
    </location>
</feature>
<gene>
    <name evidence="5" type="ORF">GCM10023150_21210</name>
</gene>
<feature type="transmembrane region" description="Helical" evidence="3">
    <location>
        <begin position="240"/>
        <end position="259"/>
    </location>
</feature>
<dbReference type="PANTHER" id="PTHR45138">
    <property type="entry name" value="REGULATORY COMPONENTS OF SENSORY TRANSDUCTION SYSTEM"/>
    <property type="match status" value="1"/>
</dbReference>
<dbReference type="Gene3D" id="3.30.70.270">
    <property type="match status" value="1"/>
</dbReference>
<feature type="domain" description="GGDEF" evidence="4">
    <location>
        <begin position="589"/>
        <end position="719"/>
    </location>
</feature>
<evidence type="ECO:0000313" key="6">
    <source>
        <dbReference type="Proteomes" id="UP001501294"/>
    </source>
</evidence>
<accession>A0ABP8I7K6</accession>
<evidence type="ECO:0000313" key="5">
    <source>
        <dbReference type="EMBL" id="GAA4353012.1"/>
    </source>
</evidence>
<evidence type="ECO:0000259" key="4">
    <source>
        <dbReference type="PROSITE" id="PS50887"/>
    </source>
</evidence>
<keyword evidence="6" id="KW-1185">Reference proteome</keyword>
<dbReference type="NCBIfam" id="TIGR00254">
    <property type="entry name" value="GGDEF"/>
    <property type="match status" value="1"/>
</dbReference>
<comment type="catalytic activity">
    <reaction evidence="2">
        <text>2 GTP = 3',3'-c-di-GMP + 2 diphosphate</text>
        <dbReference type="Rhea" id="RHEA:24898"/>
        <dbReference type="ChEBI" id="CHEBI:33019"/>
        <dbReference type="ChEBI" id="CHEBI:37565"/>
        <dbReference type="ChEBI" id="CHEBI:58805"/>
        <dbReference type="EC" id="2.7.7.65"/>
    </reaction>
</comment>
<dbReference type="Pfam" id="PF07695">
    <property type="entry name" value="7TMR-DISM_7TM"/>
    <property type="match status" value="1"/>
</dbReference>
<dbReference type="InterPro" id="IPR011623">
    <property type="entry name" value="7TMR_DISM_rcpt_extracell_dom1"/>
</dbReference>
<keyword evidence="3" id="KW-1133">Transmembrane helix</keyword>